<dbReference type="CDD" id="cd02201">
    <property type="entry name" value="FtsZ_type1"/>
    <property type="match status" value="1"/>
</dbReference>
<dbReference type="GO" id="GO:0032153">
    <property type="term" value="C:cell division site"/>
    <property type="evidence" value="ECO:0007669"/>
    <property type="project" value="TreeGrafter"/>
</dbReference>
<reference evidence="7" key="1">
    <citation type="submission" date="2019-08" db="EMBL/GenBank/DDBJ databases">
        <authorList>
            <person name="Kucharzyk K."/>
            <person name="Murdoch R.W."/>
            <person name="Higgins S."/>
            <person name="Loffler F."/>
        </authorList>
    </citation>
    <scope>NUCLEOTIDE SEQUENCE</scope>
</reference>
<dbReference type="Gene3D" id="3.40.50.1440">
    <property type="entry name" value="Tubulin/FtsZ, GTPase domain"/>
    <property type="match status" value="1"/>
</dbReference>
<keyword evidence="7" id="KW-0131">Cell cycle</keyword>
<name>A0A644TZP2_9ZZZZ</name>
<dbReference type="Pfam" id="PF12327">
    <property type="entry name" value="FtsZ_C"/>
    <property type="match status" value="1"/>
</dbReference>
<dbReference type="GO" id="GO:0005737">
    <property type="term" value="C:cytoplasm"/>
    <property type="evidence" value="ECO:0007669"/>
    <property type="project" value="TreeGrafter"/>
</dbReference>
<dbReference type="PANTHER" id="PTHR30314:SF3">
    <property type="entry name" value="MITOCHONDRIAL DIVISION PROTEIN FSZA"/>
    <property type="match status" value="1"/>
</dbReference>
<evidence type="ECO:0000259" key="5">
    <source>
        <dbReference type="SMART" id="SM00864"/>
    </source>
</evidence>
<evidence type="ECO:0000313" key="7">
    <source>
        <dbReference type="EMBL" id="MPL72445.1"/>
    </source>
</evidence>
<comment type="caution">
    <text evidence="7">The sequence shown here is derived from an EMBL/GenBank/DDBJ whole genome shotgun (WGS) entry which is preliminary data.</text>
</comment>
<dbReference type="InterPro" id="IPR045061">
    <property type="entry name" value="FtsZ/CetZ"/>
</dbReference>
<sequence>MKDYIPVNWESNGSIIKVIGVGGGGGNAVSQMFQQGIKDVDFMICNTDTMALKNSPVPEKIQLGHDLAKGLGAGCDPERGRSAALESIDTIKASLSGQTEMVFITAGMGGGTGTGAAPVIAKLAKDLNLLTVGVVTLPFRDEGQEFLKRAVVGIKELEKYVDSLLIIDNQKIYKIFGELNIFEAFPKSNSVLNSAVKGIAEIITRPGFINVDFADVKMIMQNSGMALLGTGTAEGDNRAIRAVEEAFSSPLLNDYDLKTAKGVLVNITSSSNNGLTMAELSQIMDYIKEYTGENVLKFKRGVVNDPEIGEAISVTVVATGFDMHSLPQISTEGDKIVETVTLGDSLNSQQQPGQVIIDIKSNPKIQIEPISRTERAKQPAAQSSPAPGSVKTKPALILAPEENIVDLENQPAYIRRKVMINKEEKAPMHHQRPDNRGADSMRLEERDGKQHLLSDNSYLHQTQD</sequence>
<feature type="compositionally biased region" description="Polar residues" evidence="4">
    <location>
        <begin position="453"/>
        <end position="464"/>
    </location>
</feature>
<dbReference type="GO" id="GO:0005525">
    <property type="term" value="F:GTP binding"/>
    <property type="evidence" value="ECO:0007669"/>
    <property type="project" value="UniProtKB-KW"/>
</dbReference>
<dbReference type="InterPro" id="IPR018316">
    <property type="entry name" value="Tubulin/FtsZ_2-layer-sand-dom"/>
</dbReference>
<dbReference type="InterPro" id="IPR036525">
    <property type="entry name" value="Tubulin/FtsZ_GTPase_sf"/>
</dbReference>
<protein>
    <submittedName>
        <fullName evidence="7">Cell division protein FtsZ</fullName>
    </submittedName>
</protein>
<dbReference type="PRINTS" id="PR00423">
    <property type="entry name" value="CELLDVISFTSZ"/>
</dbReference>
<dbReference type="SMART" id="SM00864">
    <property type="entry name" value="Tubulin"/>
    <property type="match status" value="1"/>
</dbReference>
<evidence type="ECO:0000259" key="6">
    <source>
        <dbReference type="SMART" id="SM00865"/>
    </source>
</evidence>
<dbReference type="AlphaFoldDB" id="A0A644TZP2"/>
<keyword evidence="3" id="KW-0342">GTP-binding</keyword>
<feature type="region of interest" description="Disordered" evidence="4">
    <location>
        <begin position="371"/>
        <end position="391"/>
    </location>
</feature>
<dbReference type="EMBL" id="VSSQ01000066">
    <property type="protein sequence ID" value="MPL72445.1"/>
    <property type="molecule type" value="Genomic_DNA"/>
</dbReference>
<dbReference type="SMART" id="SM00865">
    <property type="entry name" value="Tubulin_C"/>
    <property type="match status" value="1"/>
</dbReference>
<feature type="region of interest" description="Disordered" evidence="4">
    <location>
        <begin position="423"/>
        <end position="464"/>
    </location>
</feature>
<evidence type="ECO:0000256" key="3">
    <source>
        <dbReference type="ARBA" id="ARBA00023134"/>
    </source>
</evidence>
<dbReference type="InterPro" id="IPR024757">
    <property type="entry name" value="FtsZ_C"/>
</dbReference>
<accession>A0A644TZP2</accession>
<feature type="domain" description="Tubulin/FtsZ 2-layer sandwich" evidence="6">
    <location>
        <begin position="209"/>
        <end position="330"/>
    </location>
</feature>
<dbReference type="InterPro" id="IPR000158">
    <property type="entry name" value="Cell_div_FtsZ"/>
</dbReference>
<organism evidence="7">
    <name type="scientific">bioreactor metagenome</name>
    <dbReference type="NCBI Taxonomy" id="1076179"/>
    <lineage>
        <taxon>unclassified sequences</taxon>
        <taxon>metagenomes</taxon>
        <taxon>ecological metagenomes</taxon>
    </lineage>
</organism>
<dbReference type="HAMAP" id="MF_00909">
    <property type="entry name" value="FtsZ"/>
    <property type="match status" value="1"/>
</dbReference>
<dbReference type="Pfam" id="PF00091">
    <property type="entry name" value="Tubulin"/>
    <property type="match status" value="1"/>
</dbReference>
<gene>
    <name evidence="7" type="primary">ftsZ_12</name>
    <name evidence="7" type="ORF">SDC9_18230</name>
</gene>
<dbReference type="NCBIfam" id="TIGR00065">
    <property type="entry name" value="ftsZ"/>
    <property type="match status" value="1"/>
</dbReference>
<evidence type="ECO:0000256" key="4">
    <source>
        <dbReference type="SAM" id="MobiDB-lite"/>
    </source>
</evidence>
<dbReference type="GO" id="GO:0003924">
    <property type="term" value="F:GTPase activity"/>
    <property type="evidence" value="ECO:0007669"/>
    <property type="project" value="InterPro"/>
</dbReference>
<proteinExistence type="inferred from homology"/>
<evidence type="ECO:0000256" key="2">
    <source>
        <dbReference type="ARBA" id="ARBA00022741"/>
    </source>
</evidence>
<feature type="compositionally biased region" description="Basic and acidic residues" evidence="4">
    <location>
        <begin position="423"/>
        <end position="452"/>
    </location>
</feature>
<dbReference type="SUPFAM" id="SSF55307">
    <property type="entry name" value="Tubulin C-terminal domain-like"/>
    <property type="match status" value="1"/>
</dbReference>
<dbReference type="GO" id="GO:0051301">
    <property type="term" value="P:cell division"/>
    <property type="evidence" value="ECO:0007669"/>
    <property type="project" value="UniProtKB-KW"/>
</dbReference>
<keyword evidence="2" id="KW-0547">Nucleotide-binding</keyword>
<feature type="compositionally biased region" description="Low complexity" evidence="4">
    <location>
        <begin position="378"/>
        <end position="387"/>
    </location>
</feature>
<dbReference type="SUPFAM" id="SSF52490">
    <property type="entry name" value="Tubulin nucleotide-binding domain-like"/>
    <property type="match status" value="1"/>
</dbReference>
<comment type="similarity">
    <text evidence="1">Belongs to the FtsZ family.</text>
</comment>
<dbReference type="InterPro" id="IPR008280">
    <property type="entry name" value="Tub_FtsZ_C"/>
</dbReference>
<dbReference type="PANTHER" id="PTHR30314">
    <property type="entry name" value="CELL DIVISION PROTEIN FTSZ-RELATED"/>
    <property type="match status" value="1"/>
</dbReference>
<dbReference type="InterPro" id="IPR003008">
    <property type="entry name" value="Tubulin_FtsZ_GTPase"/>
</dbReference>
<dbReference type="FunFam" id="3.40.50.1440:FF:000001">
    <property type="entry name" value="Cell division protein FtsZ"/>
    <property type="match status" value="1"/>
</dbReference>
<feature type="domain" description="Tubulin/FtsZ GTPase" evidence="5">
    <location>
        <begin position="15"/>
        <end position="207"/>
    </location>
</feature>
<evidence type="ECO:0000256" key="1">
    <source>
        <dbReference type="ARBA" id="ARBA00009690"/>
    </source>
</evidence>
<keyword evidence="7" id="KW-0132">Cell division</keyword>